<dbReference type="EMBL" id="KJ094026">
    <property type="protein sequence ID" value="AHL18951.1"/>
    <property type="molecule type" value="Genomic_DNA"/>
</dbReference>
<gene>
    <name evidence="1" type="ORF">LP032_102</name>
</gene>
<evidence type="ECO:0000313" key="1">
    <source>
        <dbReference type="EMBL" id="AHL18951.1"/>
    </source>
</evidence>
<protein>
    <submittedName>
        <fullName evidence="1">Uncharacterized protein</fullName>
    </submittedName>
</protein>
<sequence>MAKEPRDVWIVYYEVLGGVEYYLASSNIDKLIFRPSTLEGNALEFPTQDSAEGMAKVANALDTNQDHWWKIKKVDNTQVYVAFAPVLTHLIQVAVNTDTPRDLADLQECEAFFSEFHELEPVTLAKRFTREEFEELKTRYTGIMAIPVDDVMKTLERFYNTSSYNKLKKGKAVMEVFREYKENGN</sequence>
<accession>A0A059T7X8</accession>
<name>A0A059T7X8_9CAUD</name>
<proteinExistence type="predicted"/>
<organism evidence="1">
    <name type="scientific">Listeria phage LP-032</name>
    <dbReference type="NCBI Taxonomy" id="1173746"/>
    <lineage>
        <taxon>Viruses</taxon>
        <taxon>Duplodnaviria</taxon>
        <taxon>Heunggongvirae</taxon>
        <taxon>Uroviricota</taxon>
        <taxon>Caudoviricetes</taxon>
        <taxon>Homburgvirus</taxon>
        <taxon>Homburgvirus LP26</taxon>
    </lineage>
</organism>
<reference evidence="1" key="1">
    <citation type="journal article" date="2014" name="Appl. Environ. Microbiol.">
        <title>Comparative genomic and morphological analysis of Listeria phages isolated from farm environments.</title>
        <authorList>
            <person name="Denes T."/>
            <person name="Vongkamjan K."/>
            <person name="Ackermann H.W."/>
            <person name="Moreno Switt A.I."/>
            <person name="Wiedmann M."/>
            <person name="den Bakker H.C."/>
        </authorList>
    </citation>
    <scope>NUCLEOTIDE SEQUENCE</scope>
</reference>